<protein>
    <submittedName>
        <fullName evidence="1">(thale cress) hypothetical protein</fullName>
    </submittedName>
</protein>
<dbReference type="Proteomes" id="UP000516314">
    <property type="component" value="Chromosome 4"/>
</dbReference>
<reference evidence="1 2" key="1">
    <citation type="submission" date="2020-09" db="EMBL/GenBank/DDBJ databases">
        <authorList>
            <person name="Ashkenazy H."/>
        </authorList>
    </citation>
    <scope>NUCLEOTIDE SEQUENCE [LARGE SCALE GENOMIC DNA]</scope>
    <source>
        <strain evidence="2">cv. Cdm-0</strain>
    </source>
</reference>
<name>A0A7G2F7H2_ARATH</name>
<organism evidence="1 2">
    <name type="scientific">Arabidopsis thaliana</name>
    <name type="common">Mouse-ear cress</name>
    <dbReference type="NCBI Taxonomy" id="3702"/>
    <lineage>
        <taxon>Eukaryota</taxon>
        <taxon>Viridiplantae</taxon>
        <taxon>Streptophyta</taxon>
        <taxon>Embryophyta</taxon>
        <taxon>Tracheophyta</taxon>
        <taxon>Spermatophyta</taxon>
        <taxon>Magnoliopsida</taxon>
        <taxon>eudicotyledons</taxon>
        <taxon>Gunneridae</taxon>
        <taxon>Pentapetalae</taxon>
        <taxon>rosids</taxon>
        <taxon>malvids</taxon>
        <taxon>Brassicales</taxon>
        <taxon>Brassicaceae</taxon>
        <taxon>Camelineae</taxon>
        <taxon>Arabidopsis</taxon>
    </lineage>
</organism>
<dbReference type="EMBL" id="LR881469">
    <property type="protein sequence ID" value="CAD5329623.1"/>
    <property type="molecule type" value="Genomic_DNA"/>
</dbReference>
<gene>
    <name evidence="1" type="ORF">AT9943_LOCUS17206</name>
</gene>
<sequence length="139" mass="15720">MYKRQDVFTRRKLQRQVSMDPIESMHGPESDLLLPEVTDALQQAVRAMGRTVRTISFPSAAARNGLIVPQKVVEPKKSVALFGYLVIMLYKNDTEVSSDQHMRILFDAAGYVPIKGEDVSVFNDEDHSTYLRSTYGIEP</sequence>
<evidence type="ECO:0000313" key="1">
    <source>
        <dbReference type="EMBL" id="CAD5329623.1"/>
    </source>
</evidence>
<accession>A0A7G2F7H2</accession>
<evidence type="ECO:0000313" key="2">
    <source>
        <dbReference type="Proteomes" id="UP000516314"/>
    </source>
</evidence>
<dbReference type="AlphaFoldDB" id="A0A7G2F7H2"/>
<proteinExistence type="predicted"/>